<feature type="domain" description="Fibronectin type-III" evidence="16">
    <location>
        <begin position="333"/>
        <end position="426"/>
    </location>
</feature>
<feature type="domain" description="Fibronectin type-III" evidence="16">
    <location>
        <begin position="239"/>
        <end position="328"/>
    </location>
</feature>
<dbReference type="Proteomes" id="UP001159405">
    <property type="component" value="Unassembled WGS sequence"/>
</dbReference>
<organism evidence="17 18">
    <name type="scientific">Porites lobata</name>
    <dbReference type="NCBI Taxonomy" id="104759"/>
    <lineage>
        <taxon>Eukaryota</taxon>
        <taxon>Metazoa</taxon>
        <taxon>Cnidaria</taxon>
        <taxon>Anthozoa</taxon>
        <taxon>Hexacorallia</taxon>
        <taxon>Scleractinia</taxon>
        <taxon>Fungiina</taxon>
        <taxon>Poritidae</taxon>
        <taxon>Porites</taxon>
    </lineage>
</organism>
<dbReference type="SMART" id="SM00408">
    <property type="entry name" value="IGc2"/>
    <property type="match status" value="2"/>
</dbReference>
<feature type="domain" description="Tyrosine-protein phosphatase" evidence="13">
    <location>
        <begin position="1676"/>
        <end position="1936"/>
    </location>
</feature>
<feature type="region of interest" description="Disordered" evidence="11">
    <location>
        <begin position="605"/>
        <end position="629"/>
    </location>
</feature>
<dbReference type="InterPro" id="IPR000242">
    <property type="entry name" value="PTP_cat"/>
</dbReference>
<dbReference type="SMART" id="SM00194">
    <property type="entry name" value="PTPc"/>
    <property type="match status" value="2"/>
</dbReference>
<comment type="catalytic activity">
    <reaction evidence="10">
        <text>O-phospho-L-tyrosyl-[protein] + H2O = L-tyrosyl-[protein] + phosphate</text>
        <dbReference type="Rhea" id="RHEA:10684"/>
        <dbReference type="Rhea" id="RHEA-COMP:10136"/>
        <dbReference type="Rhea" id="RHEA-COMP:20101"/>
        <dbReference type="ChEBI" id="CHEBI:15377"/>
        <dbReference type="ChEBI" id="CHEBI:43474"/>
        <dbReference type="ChEBI" id="CHEBI:46858"/>
        <dbReference type="ChEBI" id="CHEBI:61978"/>
        <dbReference type="EC" id="3.1.3.48"/>
    </reaction>
</comment>
<evidence type="ECO:0000256" key="12">
    <source>
        <dbReference type="SAM" id="Phobius"/>
    </source>
</evidence>
<feature type="domain" description="Fibronectin type-III" evidence="16">
    <location>
        <begin position="625"/>
        <end position="727"/>
    </location>
</feature>
<dbReference type="PRINTS" id="PR00014">
    <property type="entry name" value="FNTYPEIII"/>
</dbReference>
<feature type="domain" description="Ig-like" evidence="15">
    <location>
        <begin position="152"/>
        <end position="232"/>
    </location>
</feature>
<dbReference type="PROSITE" id="PS00383">
    <property type="entry name" value="TYR_PHOSPHATASE_1"/>
    <property type="match status" value="2"/>
</dbReference>
<feature type="domain" description="Tyrosine specific protein phosphatases" evidence="14">
    <location>
        <begin position="1565"/>
        <end position="1636"/>
    </location>
</feature>
<feature type="domain" description="Tyrosine-protein phosphatase" evidence="13">
    <location>
        <begin position="1390"/>
        <end position="1645"/>
    </location>
</feature>
<evidence type="ECO:0000256" key="8">
    <source>
        <dbReference type="ARBA" id="ARBA00023136"/>
    </source>
</evidence>
<dbReference type="InterPro" id="IPR050713">
    <property type="entry name" value="RTP_Phos/Ushers"/>
</dbReference>
<evidence type="ECO:0000256" key="10">
    <source>
        <dbReference type="ARBA" id="ARBA00051722"/>
    </source>
</evidence>
<dbReference type="SMART" id="SM00060">
    <property type="entry name" value="FN3"/>
    <property type="match status" value="9"/>
</dbReference>
<dbReference type="InterPro" id="IPR036179">
    <property type="entry name" value="Ig-like_dom_sf"/>
</dbReference>
<evidence type="ECO:0000256" key="11">
    <source>
        <dbReference type="SAM" id="MobiDB-lite"/>
    </source>
</evidence>
<dbReference type="InterPro" id="IPR003595">
    <property type="entry name" value="Tyr_Pase_cat"/>
</dbReference>
<evidence type="ECO:0000259" key="14">
    <source>
        <dbReference type="PROSITE" id="PS50056"/>
    </source>
</evidence>
<dbReference type="InterPro" id="IPR036116">
    <property type="entry name" value="FN3_sf"/>
</dbReference>
<keyword evidence="18" id="KW-1185">Reference proteome</keyword>
<dbReference type="SMART" id="SM00409">
    <property type="entry name" value="IG"/>
    <property type="match status" value="2"/>
</dbReference>
<dbReference type="PROSITE" id="PS50835">
    <property type="entry name" value="IG_LIKE"/>
    <property type="match status" value="2"/>
</dbReference>
<evidence type="ECO:0000256" key="5">
    <source>
        <dbReference type="ARBA" id="ARBA00022801"/>
    </source>
</evidence>
<dbReference type="Pfam" id="PF00041">
    <property type="entry name" value="fn3"/>
    <property type="match status" value="9"/>
</dbReference>
<feature type="region of interest" description="Disordered" evidence="11">
    <location>
        <begin position="713"/>
        <end position="737"/>
    </location>
</feature>
<dbReference type="CDD" id="cd00063">
    <property type="entry name" value="FN3"/>
    <property type="match status" value="9"/>
</dbReference>
<dbReference type="InterPro" id="IPR016130">
    <property type="entry name" value="Tyr_Pase_AS"/>
</dbReference>
<dbReference type="EMBL" id="CALNXK010000004">
    <property type="protein sequence ID" value="CAH3036539.1"/>
    <property type="molecule type" value="Genomic_DNA"/>
</dbReference>
<evidence type="ECO:0000256" key="6">
    <source>
        <dbReference type="ARBA" id="ARBA00022912"/>
    </source>
</evidence>
<dbReference type="PANTHER" id="PTHR46957">
    <property type="entry name" value="CYTOKINE RECEPTOR"/>
    <property type="match status" value="1"/>
</dbReference>
<evidence type="ECO:0000256" key="1">
    <source>
        <dbReference type="ARBA" id="ARBA00004479"/>
    </source>
</evidence>
<dbReference type="Gene3D" id="2.60.40.10">
    <property type="entry name" value="Immunoglobulins"/>
    <property type="match status" value="12"/>
</dbReference>
<dbReference type="InterPro" id="IPR003599">
    <property type="entry name" value="Ig_sub"/>
</dbReference>
<keyword evidence="8 12" id="KW-0472">Membrane</keyword>
<dbReference type="Gene3D" id="3.90.190.10">
    <property type="entry name" value="Protein tyrosine phosphatase superfamily"/>
    <property type="match status" value="2"/>
</dbReference>
<proteinExistence type="predicted"/>
<protein>
    <recommendedName>
        <fullName evidence="2">protein-tyrosine-phosphatase</fullName>
        <ecNumber evidence="2">3.1.3.48</ecNumber>
    </recommendedName>
</protein>
<dbReference type="InterPro" id="IPR013783">
    <property type="entry name" value="Ig-like_fold"/>
</dbReference>
<feature type="domain" description="Fibronectin type-III" evidence="16">
    <location>
        <begin position="430"/>
        <end position="522"/>
    </location>
</feature>
<evidence type="ECO:0000256" key="7">
    <source>
        <dbReference type="ARBA" id="ARBA00022989"/>
    </source>
</evidence>
<name>A0ABN8N0Y5_9CNID</name>
<dbReference type="SUPFAM" id="SSF52799">
    <property type="entry name" value="(Phosphotyrosine protein) phosphatases II"/>
    <property type="match status" value="2"/>
</dbReference>
<evidence type="ECO:0000313" key="17">
    <source>
        <dbReference type="EMBL" id="CAH3036539.1"/>
    </source>
</evidence>
<dbReference type="PROSITE" id="PS50853">
    <property type="entry name" value="FN3"/>
    <property type="match status" value="9"/>
</dbReference>
<sequence length="1945" mass="218388">MNGNGELLRFLTLRSSRHEGNYSCRATNTMGSSTSKQAFLQVYRRRGASSNVPEGFPKVKRHPSRQVKYVGGKAVFNCTADGDPDPAITWLRGYVPLNSSDPRYTSPSSGVLEISDLKLEDTGKIQCIATNRLGWYYSRKTDLVVEVKNVPPVITNHPRPITINPDTDLSLYCTAKGYPKPDISWRRDGNFIREARSSYGETLFVPKVKTSGNYTCIASNDAGEVKSSAYVTVRPIPFPPTAPAASDETPDQATVTWQSGGGPAADNFTLYYRAKTVIEWNVLKGIKDRTVTLQGLKTYTTYLCRVFAVNGAGISRPSPLSEFTTAEKAPGGPPRNIRAWGISDTSFGASWLPPLELNGRLEMYHLIYSTDLEKDYSQWRFKPEASNYTVVEGLKPFTTYYFRMVAYTRVGRGPPTEMFVVKTGKGAPGPAENVAVTVLSPTSIQVTWQPPHYKGSGIFGYKIHYNKSSSEIDKTIDVMDTVLGYVIRDLRPNRHYKVQVAVKSDVHIGPLSFAKVVQTLEAAPSAAPMNIQGKALSSTSLLISWDPPPLDHRNGPITNYTIKYRIKGDRASFVSVDGAKTSIRLHHLRKYTTYMLWVSASTSVGEGPMSEKHSYTTAEDVPSGAPRQPSARVVNSSAIVVRWSPPLQKDQAGRLEGYVVYYLKVDDLGNQLYPRPDLQIAHTARGDLAIVLTGLQPDQTYQIRVAALTRKGDGPQSNPVLAKTKPKLPNPPHMYNMPSSSPSEVIIRWKTVARDILSFKLRYAKSLRRMRAGDQANLKMKEMTFLARTSNHIFKGLDPGVWYLFKVSTETKVGWSPERSLWVQIPPGPPSGPPLEVRASAQSSTRVRVTWKEPDEWKRNGPLAGYSVVYNPLNRRVKALVKNITNPNHTRTTLTDLKMFTDYEIRVRALGVKGPGPLSRSVVIKTKEGLPGPPRDLAAEGRSTDSLTVSWNSPKFPNGRVLGYYVVYSDDQSLPVSQWSGTEPSGSSVKIKALERDKTYWIRVAARTSKGQGNYSLPVSAKTLKYDLPESVRELNVDSADSDKVTINWQPPETDAGITKYKILYSGSKSYKDQGELKKLSHINNISVDALSPGVQSYTLQDLVPHTSYKIELSALNSMGEGPSIKMNVKTDKGKPPPLQRPVIVEDDLSDEFIPIELEIASEKNGPISYYIVIVVPLGNSNKLPTDKTPDDFFNEVRRRRELQSGAEAPYIAAKFGPSELPKRFNVGDKNFKNRYGYYNKELTKGSYYTMFERAYVKNNKGDDLYTSSPFVTPVKFGENSGGGGNPAARKEPEPHTGGGFNLIFVIIPVVAAFVITAIVVFVVVYCRRKRRDNNKTKKNVDEEKSEPSDPVELKRMTFSTPGMKDHPPIPVADLQERIDELKADHNNKFSQEYESIEPGETFTSEASLQEYNRPKNRYSNILAFDHSRVRLATIDGIPGTDYINANYCDGYRKENAYIATQGPLEETIEDFWRMIWELKTFTIVMLTDLEERGRVKCEQYWPNEGTELYGDIEVAVTDWVEFANYSITTLEVCKEGAPQPREVKHFQFTGWPDHGVPPHPTPFLAFLRRVRFYNPTDAGPIVVHCSGGVGRTACFIVIDSMLERVKHENTVDIYGHVTVLRTQRNFMVQTGEQYVFIHDALLEAVTCGNTEVHARNLLHHIKKLRERNEQGILGLAEEFRKLSNPHQARRLKQGTGSLPMNRSKNRLANILPYESTRVQLLSARGIEGSDYINASFIDGYRQRLAYIATQGPLEETVDDFWRMLMEHNSNIVVMLTQLKEGDRERCYKYWPTDRSAKHQYFIVDPVSEQEFPTFVIRDFKVKDAMNGTVRNIKQFHFFGWTDSGVANSGEGILDLIGQVQRAYEQQDEEGPITVHCSDGVGRTGVFIALCIVLERMRSEGVVDLFQTVKLLRTQRPSMVQNQDQYLFCYQKALEYLSSFDHYAV</sequence>
<evidence type="ECO:0000313" key="18">
    <source>
        <dbReference type="Proteomes" id="UP001159405"/>
    </source>
</evidence>
<dbReference type="Pfam" id="PF00102">
    <property type="entry name" value="Y_phosphatase"/>
    <property type="match status" value="2"/>
</dbReference>
<feature type="domain" description="Fibronectin type-III" evidence="16">
    <location>
        <begin position="1028"/>
        <end position="1134"/>
    </location>
</feature>
<dbReference type="SMART" id="SM00404">
    <property type="entry name" value="PTPc_motif"/>
    <property type="match status" value="2"/>
</dbReference>
<comment type="caution">
    <text evidence="17">The sequence shown here is derived from an EMBL/GenBank/DDBJ whole genome shotgun (WGS) entry which is preliminary data.</text>
</comment>
<dbReference type="SUPFAM" id="SSF48726">
    <property type="entry name" value="Immunoglobulin"/>
    <property type="match status" value="2"/>
</dbReference>
<feature type="domain" description="Fibronectin type-III" evidence="16">
    <location>
        <begin position="933"/>
        <end position="1026"/>
    </location>
</feature>
<evidence type="ECO:0000259" key="13">
    <source>
        <dbReference type="PROSITE" id="PS50055"/>
    </source>
</evidence>
<evidence type="ECO:0000256" key="3">
    <source>
        <dbReference type="ARBA" id="ARBA00022692"/>
    </source>
</evidence>
<dbReference type="InterPro" id="IPR003961">
    <property type="entry name" value="FN3_dom"/>
</dbReference>
<evidence type="ECO:0000259" key="15">
    <source>
        <dbReference type="PROSITE" id="PS50835"/>
    </source>
</evidence>
<keyword evidence="3 12" id="KW-0812">Transmembrane</keyword>
<dbReference type="PANTHER" id="PTHR46957:SF6">
    <property type="entry name" value="PROTEIN-TYROSINE-PHOSPHATASE"/>
    <property type="match status" value="1"/>
</dbReference>
<keyword evidence="5" id="KW-0378">Hydrolase</keyword>
<comment type="subcellular location">
    <subcellularLocation>
        <location evidence="1">Membrane</location>
        <topology evidence="1">Single-pass type I membrane protein</topology>
    </subcellularLocation>
</comment>
<keyword evidence="6" id="KW-0904">Protein phosphatase</keyword>
<feature type="transmembrane region" description="Helical" evidence="12">
    <location>
        <begin position="1303"/>
        <end position="1327"/>
    </location>
</feature>
<evidence type="ECO:0000256" key="4">
    <source>
        <dbReference type="ARBA" id="ARBA00022729"/>
    </source>
</evidence>
<accession>A0ABN8N0Y5</accession>
<feature type="domain" description="Fibronectin type-III" evidence="16">
    <location>
        <begin position="728"/>
        <end position="828"/>
    </location>
</feature>
<dbReference type="CDD" id="cd14553">
    <property type="entry name" value="R-PTPc-LAR-1"/>
    <property type="match status" value="1"/>
</dbReference>
<dbReference type="InterPro" id="IPR003598">
    <property type="entry name" value="Ig_sub2"/>
</dbReference>
<keyword evidence="4" id="KW-0732">Signal</keyword>
<dbReference type="PROSITE" id="PS50056">
    <property type="entry name" value="TYR_PHOSPHATASE_2"/>
    <property type="match status" value="2"/>
</dbReference>
<reference evidence="17 18" key="1">
    <citation type="submission" date="2022-05" db="EMBL/GenBank/DDBJ databases">
        <authorList>
            <consortium name="Genoscope - CEA"/>
            <person name="William W."/>
        </authorList>
    </citation>
    <scope>NUCLEOTIDE SEQUENCE [LARGE SCALE GENOMIC DNA]</scope>
</reference>
<dbReference type="PROSITE" id="PS50055">
    <property type="entry name" value="TYR_PHOSPHATASE_PTP"/>
    <property type="match status" value="2"/>
</dbReference>
<dbReference type="InterPro" id="IPR000387">
    <property type="entry name" value="Tyr_Pase_dom"/>
</dbReference>
<gene>
    <name evidence="17" type="ORF">PLOB_00031039</name>
</gene>
<evidence type="ECO:0000256" key="9">
    <source>
        <dbReference type="ARBA" id="ARBA00023180"/>
    </source>
</evidence>
<evidence type="ECO:0000259" key="16">
    <source>
        <dbReference type="PROSITE" id="PS50853"/>
    </source>
</evidence>
<dbReference type="Pfam" id="PF13927">
    <property type="entry name" value="Ig_3"/>
    <property type="match status" value="2"/>
</dbReference>
<keyword evidence="9" id="KW-0325">Glycoprotein</keyword>
<dbReference type="InterPro" id="IPR029021">
    <property type="entry name" value="Prot-tyrosine_phosphatase-like"/>
</dbReference>
<keyword evidence="7 12" id="KW-1133">Transmembrane helix</keyword>
<feature type="domain" description="Fibronectin type-III" evidence="16">
    <location>
        <begin position="527"/>
        <end position="620"/>
    </location>
</feature>
<feature type="domain" description="Tyrosine specific protein phosphatases" evidence="14">
    <location>
        <begin position="1854"/>
        <end position="1927"/>
    </location>
</feature>
<feature type="domain" description="Ig-like" evidence="15">
    <location>
        <begin position="57"/>
        <end position="131"/>
    </location>
</feature>
<dbReference type="PRINTS" id="PR00700">
    <property type="entry name" value="PRTYPHPHTASE"/>
</dbReference>
<evidence type="ECO:0000256" key="2">
    <source>
        <dbReference type="ARBA" id="ARBA00013064"/>
    </source>
</evidence>
<dbReference type="EC" id="3.1.3.48" evidence="2"/>
<feature type="domain" description="Fibronectin type-III" evidence="16">
    <location>
        <begin position="833"/>
        <end position="929"/>
    </location>
</feature>
<dbReference type="SUPFAM" id="SSF49265">
    <property type="entry name" value="Fibronectin type III"/>
    <property type="match status" value="5"/>
</dbReference>
<dbReference type="InterPro" id="IPR007110">
    <property type="entry name" value="Ig-like_dom"/>
</dbReference>